<feature type="transmembrane region" description="Helical" evidence="2">
    <location>
        <begin position="524"/>
        <end position="546"/>
    </location>
</feature>
<dbReference type="OrthoDB" id="9806952at2"/>
<dbReference type="InterPro" id="IPR003607">
    <property type="entry name" value="HD/PDEase_dom"/>
</dbReference>
<dbReference type="PROSITE" id="PS51831">
    <property type="entry name" value="HD"/>
    <property type="match status" value="1"/>
</dbReference>
<organism evidence="4 5">
    <name type="scientific">Rubrivirga marina</name>
    <dbReference type="NCBI Taxonomy" id="1196024"/>
    <lineage>
        <taxon>Bacteria</taxon>
        <taxon>Pseudomonadati</taxon>
        <taxon>Rhodothermota</taxon>
        <taxon>Rhodothermia</taxon>
        <taxon>Rhodothermales</taxon>
        <taxon>Rubricoccaceae</taxon>
        <taxon>Rubrivirga</taxon>
    </lineage>
</organism>
<dbReference type="Pfam" id="PF07697">
    <property type="entry name" value="7TMR-HDED"/>
    <property type="match status" value="1"/>
</dbReference>
<dbReference type="EMBL" id="MQWD01000001">
    <property type="protein sequence ID" value="PAP77435.1"/>
    <property type="molecule type" value="Genomic_DNA"/>
</dbReference>
<gene>
    <name evidence="4" type="ORF">BSZ37_13815</name>
</gene>
<dbReference type="CDD" id="cd00077">
    <property type="entry name" value="HDc"/>
    <property type="match status" value="1"/>
</dbReference>
<dbReference type="Proteomes" id="UP000216339">
    <property type="component" value="Unassembled WGS sequence"/>
</dbReference>
<keyword evidence="2" id="KW-0472">Membrane</keyword>
<dbReference type="SUPFAM" id="SSF109604">
    <property type="entry name" value="HD-domain/PDEase-like"/>
    <property type="match status" value="1"/>
</dbReference>
<evidence type="ECO:0000259" key="3">
    <source>
        <dbReference type="PROSITE" id="PS51831"/>
    </source>
</evidence>
<accession>A0A271J397</accession>
<evidence type="ECO:0000313" key="4">
    <source>
        <dbReference type="EMBL" id="PAP77435.1"/>
    </source>
</evidence>
<feature type="transmembrane region" description="Helical" evidence="2">
    <location>
        <begin position="366"/>
        <end position="390"/>
    </location>
</feature>
<dbReference type="RefSeq" id="WP_095511102.1">
    <property type="nucleotide sequence ID" value="NZ_MQWD01000001.1"/>
</dbReference>
<keyword evidence="2" id="KW-1133">Transmembrane helix</keyword>
<dbReference type="Gene3D" id="1.10.3210.10">
    <property type="entry name" value="Hypothetical protein af1432"/>
    <property type="match status" value="1"/>
</dbReference>
<evidence type="ECO:0000256" key="2">
    <source>
        <dbReference type="SAM" id="Phobius"/>
    </source>
</evidence>
<dbReference type="NCBIfam" id="TIGR00277">
    <property type="entry name" value="HDIG"/>
    <property type="match status" value="1"/>
</dbReference>
<dbReference type="Pfam" id="PF07698">
    <property type="entry name" value="7TM-7TMR_HD"/>
    <property type="match status" value="1"/>
</dbReference>
<dbReference type="InterPro" id="IPR011624">
    <property type="entry name" value="Metal-dep_PHydrolase_7TM_extra"/>
</dbReference>
<feature type="transmembrane region" description="Helical" evidence="2">
    <location>
        <begin position="427"/>
        <end position="444"/>
    </location>
</feature>
<evidence type="ECO:0000313" key="5">
    <source>
        <dbReference type="Proteomes" id="UP000216339"/>
    </source>
</evidence>
<feature type="transmembrane region" description="Helical" evidence="2">
    <location>
        <begin position="402"/>
        <end position="421"/>
    </location>
</feature>
<proteinExistence type="predicted"/>
<name>A0A271J397_9BACT</name>
<dbReference type="AlphaFoldDB" id="A0A271J397"/>
<reference evidence="4 5" key="1">
    <citation type="submission" date="2016-11" db="EMBL/GenBank/DDBJ databases">
        <title>Study of marine rhodopsin-containing bacteria.</title>
        <authorList>
            <person name="Yoshizawa S."/>
            <person name="Kumagai Y."/>
            <person name="Kogure K."/>
        </authorList>
    </citation>
    <scope>NUCLEOTIDE SEQUENCE [LARGE SCALE GENOMIC DNA]</scope>
    <source>
        <strain evidence="4 5">SAORIC-28</strain>
    </source>
</reference>
<keyword evidence="2" id="KW-0812">Transmembrane</keyword>
<protein>
    <recommendedName>
        <fullName evidence="3">HD domain-containing protein</fullName>
    </recommendedName>
</protein>
<dbReference type="Pfam" id="PF01966">
    <property type="entry name" value="HD"/>
    <property type="match status" value="1"/>
</dbReference>
<dbReference type="PANTHER" id="PTHR36442:SF1">
    <property type="entry name" value="CYCLIC-DI-AMP PHOSPHODIESTERASE PGPH"/>
    <property type="match status" value="1"/>
</dbReference>
<dbReference type="InterPro" id="IPR006675">
    <property type="entry name" value="HDIG_dom"/>
</dbReference>
<dbReference type="InterPro" id="IPR006674">
    <property type="entry name" value="HD_domain"/>
</dbReference>
<comment type="caution">
    <text evidence="4">The sequence shown here is derived from an EMBL/GenBank/DDBJ whole genome shotgun (WGS) entry which is preliminary data.</text>
</comment>
<feature type="region of interest" description="Disordered" evidence="1">
    <location>
        <begin position="1"/>
        <end position="36"/>
    </location>
</feature>
<dbReference type="InterPro" id="IPR011621">
    <property type="entry name" value="Metal-dep_PHydrolase_7TM_intra"/>
</dbReference>
<keyword evidence="5" id="KW-1185">Reference proteome</keyword>
<dbReference type="PANTHER" id="PTHR36442">
    <property type="entry name" value="CYCLIC-DI-AMP PHOSPHODIESTERASE PGPH"/>
    <property type="match status" value="1"/>
</dbReference>
<dbReference type="InterPro" id="IPR052722">
    <property type="entry name" value="PgpH_phosphodiesterase"/>
</dbReference>
<feature type="transmembrane region" description="Helical" evidence="2">
    <location>
        <begin position="494"/>
        <end position="512"/>
    </location>
</feature>
<feature type="transmembrane region" description="Helical" evidence="2">
    <location>
        <begin position="456"/>
        <end position="482"/>
    </location>
</feature>
<sequence>MSFLDRLGLSPKPGRYSRRAGLRADRRPERETPRMSRQEVLSRVGLFLALATLALLAFPNVTVYDGTAEPGDVWQQDDVVAPFDFSIRLPDSTFASRRDSVLRSESPIFRERPEALAQTLARLDSVDARLDSAFVAYVDWRQAGARLADAREADPDRETPPDIDALRAAVRRDSVQYLTQREALTLSLSPRQWQLLLASAYDVATGRAGGPTLDDRLLGEAGRIARELLARGVLDVPIDSVRAPTLLVQDIEERSETERQRSDVVGYNQASTLARRSLFAAFPQKPDTVAIGAALFASVLDPSLVYDAEATQRMREQTLQSVLPTRGRVRENQIIIRRYDEVTQERWEMLQSLDYAQRERSGDKKWIVTVLGRTILVFSAIALFFLYTYLLRPTLFADLRQFTLACIVLGAVIFGYLVAGAVEWGGAIYVVPVSLASILLTIVFDSRVGSFATLTLAAIGGLAFGYNFPFTFATLIVGVLAVFSVRDVKNRSQILASAGLVLLAYALVLLGHELLRADPFTSDFWADLVAVAVNAALILLAAPVLWGMERVFGVTTDMTLLELSDTNRPLLKKLSMQAPGTFNHSLQVANLAEAAADAVGANALRARVGALYHDIGKMLKPEYFIENQQPGDNPHEKLKPSMSALVIAAHVKEGVQLGREQNLPEVVIDFIASHHGTGLIEYFYRKAQEAEEDPSVVDESDYRYPGPRPQTNEQAIVMLADSVEAASRSLSKPTPRRLESLIDAIVAARVADGQLDESALTFADLARIKEAFHGLLCGIYHFRVRYPDQAEEEAPSGDGAATDAASDELEVAADAAPDANEERPTTEERSTLG</sequence>
<feature type="compositionally biased region" description="Basic and acidic residues" evidence="1">
    <location>
        <begin position="820"/>
        <end position="833"/>
    </location>
</feature>
<feature type="domain" description="HD" evidence="3">
    <location>
        <begin position="581"/>
        <end position="726"/>
    </location>
</feature>
<evidence type="ECO:0000256" key="1">
    <source>
        <dbReference type="SAM" id="MobiDB-lite"/>
    </source>
</evidence>
<feature type="region of interest" description="Disordered" evidence="1">
    <location>
        <begin position="790"/>
        <end position="833"/>
    </location>
</feature>
<dbReference type="SMART" id="SM00471">
    <property type="entry name" value="HDc"/>
    <property type="match status" value="1"/>
</dbReference>
<feature type="compositionally biased region" description="Basic and acidic residues" evidence="1">
    <location>
        <begin position="22"/>
        <end position="36"/>
    </location>
</feature>